<evidence type="ECO:0000313" key="2">
    <source>
        <dbReference type="EMBL" id="TDV47177.1"/>
    </source>
</evidence>
<dbReference type="EMBL" id="SOCP01000010">
    <property type="protein sequence ID" value="TDV47177.1"/>
    <property type="molecule type" value="Genomic_DNA"/>
</dbReference>
<comment type="caution">
    <text evidence="2">The sequence shown here is derived from an EMBL/GenBank/DDBJ whole genome shotgun (WGS) entry which is preliminary data.</text>
</comment>
<gene>
    <name evidence="2" type="ORF">CLV71_110361</name>
</gene>
<dbReference type="RefSeq" id="WP_133905661.1">
    <property type="nucleotide sequence ID" value="NZ_SOCP01000010.1"/>
</dbReference>
<dbReference type="AlphaFoldDB" id="A0A4R7VDQ7"/>
<sequence length="145" mass="15932">MSLADIDRAATQRRIQEIADTARKSFEAHAQRSAQLDAAAREAVAKEDADVEAVKARNAEREARKAEQARGATRQQPRKPATLSLGADEFKLDRQARQAAGELPSPGPREPATRKPGLRQDEPAANRKKPRPGGDDDMSGRTWLR</sequence>
<evidence type="ECO:0000256" key="1">
    <source>
        <dbReference type="SAM" id="MobiDB-lite"/>
    </source>
</evidence>
<organism evidence="2 3">
    <name type="scientific">Actinophytocola oryzae</name>
    <dbReference type="NCBI Taxonomy" id="502181"/>
    <lineage>
        <taxon>Bacteria</taxon>
        <taxon>Bacillati</taxon>
        <taxon>Actinomycetota</taxon>
        <taxon>Actinomycetes</taxon>
        <taxon>Pseudonocardiales</taxon>
        <taxon>Pseudonocardiaceae</taxon>
    </lineage>
</organism>
<name>A0A4R7VDQ7_9PSEU</name>
<keyword evidence="3" id="KW-1185">Reference proteome</keyword>
<accession>A0A4R7VDQ7</accession>
<reference evidence="2 3" key="1">
    <citation type="submission" date="2019-03" db="EMBL/GenBank/DDBJ databases">
        <title>Genomic Encyclopedia of Archaeal and Bacterial Type Strains, Phase II (KMG-II): from individual species to whole genera.</title>
        <authorList>
            <person name="Goeker M."/>
        </authorList>
    </citation>
    <scope>NUCLEOTIDE SEQUENCE [LARGE SCALE GENOMIC DNA]</scope>
    <source>
        <strain evidence="2 3">DSM 45499</strain>
    </source>
</reference>
<dbReference type="Proteomes" id="UP000294927">
    <property type="component" value="Unassembled WGS sequence"/>
</dbReference>
<evidence type="ECO:0000313" key="3">
    <source>
        <dbReference type="Proteomes" id="UP000294927"/>
    </source>
</evidence>
<protein>
    <submittedName>
        <fullName evidence="2">Uncharacterized protein</fullName>
    </submittedName>
</protein>
<feature type="compositionally biased region" description="Basic and acidic residues" evidence="1">
    <location>
        <begin position="39"/>
        <end position="68"/>
    </location>
</feature>
<feature type="region of interest" description="Disordered" evidence="1">
    <location>
        <begin position="39"/>
        <end position="145"/>
    </location>
</feature>
<proteinExistence type="predicted"/>